<organism evidence="1 2">
    <name type="scientific">Anabaena catenula FACHB-362</name>
    <dbReference type="NCBI Taxonomy" id="2692877"/>
    <lineage>
        <taxon>Bacteria</taxon>
        <taxon>Bacillati</taxon>
        <taxon>Cyanobacteriota</taxon>
        <taxon>Cyanophyceae</taxon>
        <taxon>Nostocales</taxon>
        <taxon>Nostocaceae</taxon>
        <taxon>Anabaena</taxon>
    </lineage>
</organism>
<sequence>MNSSFTALARPMLLMRVERLDEQGNLRVSKPLWLAWVGEQMPPLEEVWRLYLRLEIVAEYYNLVTKLAINYTSY</sequence>
<dbReference type="Proteomes" id="UP000660381">
    <property type="component" value="Unassembled WGS sequence"/>
</dbReference>
<evidence type="ECO:0000313" key="1">
    <source>
        <dbReference type="EMBL" id="MBD2690726.1"/>
    </source>
</evidence>
<keyword evidence="2" id="KW-1185">Reference proteome</keyword>
<reference evidence="1 2" key="1">
    <citation type="journal article" date="2020" name="ISME J.">
        <title>Comparative genomics reveals insights into cyanobacterial evolution and habitat adaptation.</title>
        <authorList>
            <person name="Chen M.Y."/>
            <person name="Teng W.K."/>
            <person name="Zhao L."/>
            <person name="Hu C.X."/>
            <person name="Zhou Y.K."/>
            <person name="Han B.P."/>
            <person name="Song L.R."/>
            <person name="Shu W.S."/>
        </authorList>
    </citation>
    <scope>NUCLEOTIDE SEQUENCE [LARGE SCALE GENOMIC DNA]</scope>
    <source>
        <strain evidence="1 2">FACHB-362</strain>
    </source>
</reference>
<gene>
    <name evidence="1" type="ORF">H6G68_02975</name>
</gene>
<name>A0ABR8IXJ0_9NOST</name>
<proteinExistence type="predicted"/>
<evidence type="ECO:0000313" key="2">
    <source>
        <dbReference type="Proteomes" id="UP000660381"/>
    </source>
</evidence>
<dbReference type="RefSeq" id="WP_190905338.1">
    <property type="nucleotide sequence ID" value="NZ_JACJTQ010000002.1"/>
</dbReference>
<protein>
    <submittedName>
        <fullName evidence="1">Uncharacterized protein</fullName>
    </submittedName>
</protein>
<accession>A0ABR8IXJ0</accession>
<dbReference type="EMBL" id="JACJTQ010000002">
    <property type="protein sequence ID" value="MBD2690726.1"/>
    <property type="molecule type" value="Genomic_DNA"/>
</dbReference>
<comment type="caution">
    <text evidence="1">The sequence shown here is derived from an EMBL/GenBank/DDBJ whole genome shotgun (WGS) entry which is preliminary data.</text>
</comment>